<dbReference type="GO" id="GO:0061630">
    <property type="term" value="F:ubiquitin protein ligase activity"/>
    <property type="evidence" value="ECO:0007669"/>
    <property type="project" value="TreeGrafter"/>
</dbReference>
<dbReference type="GO" id="GO:0006511">
    <property type="term" value="P:ubiquitin-dependent protein catabolic process"/>
    <property type="evidence" value="ECO:0007669"/>
    <property type="project" value="TreeGrafter"/>
</dbReference>
<keyword evidence="2" id="KW-1133">Transmembrane helix</keyword>
<feature type="transmembrane region" description="Helical" evidence="2">
    <location>
        <begin position="250"/>
        <end position="271"/>
    </location>
</feature>
<reference evidence="3 4" key="1">
    <citation type="submission" date="2019-02" db="EMBL/GenBank/DDBJ databases">
        <title>Genome sequencing of the rare red list fungi Phellinidium pouzarii.</title>
        <authorList>
            <person name="Buettner E."/>
            <person name="Kellner H."/>
        </authorList>
    </citation>
    <scope>NUCLEOTIDE SEQUENCE [LARGE SCALE GENOMIC DNA]</scope>
    <source>
        <strain evidence="3 4">DSM 108285</strain>
    </source>
</reference>
<keyword evidence="2" id="KW-0812">Transmembrane</keyword>
<feature type="compositionally biased region" description="Basic and acidic residues" evidence="1">
    <location>
        <begin position="1407"/>
        <end position="1417"/>
    </location>
</feature>
<dbReference type="EMBL" id="SGPK01000104">
    <property type="protein sequence ID" value="THH08324.1"/>
    <property type="molecule type" value="Genomic_DNA"/>
</dbReference>
<keyword evidence="4" id="KW-1185">Reference proteome</keyword>
<feature type="compositionally biased region" description="Basic and acidic residues" evidence="1">
    <location>
        <begin position="1354"/>
        <end position="1367"/>
    </location>
</feature>
<evidence type="ECO:0000256" key="2">
    <source>
        <dbReference type="SAM" id="Phobius"/>
    </source>
</evidence>
<dbReference type="PANTHER" id="PTHR22696">
    <property type="entry name" value="E3 UBIQUITIN-PROTEIN LIGASE RNF26"/>
    <property type="match status" value="1"/>
</dbReference>
<feature type="transmembrane region" description="Helical" evidence="2">
    <location>
        <begin position="193"/>
        <end position="212"/>
    </location>
</feature>
<dbReference type="GO" id="GO:0016567">
    <property type="term" value="P:protein ubiquitination"/>
    <property type="evidence" value="ECO:0007669"/>
    <property type="project" value="TreeGrafter"/>
</dbReference>
<dbReference type="Proteomes" id="UP000308199">
    <property type="component" value="Unassembled WGS sequence"/>
</dbReference>
<dbReference type="OrthoDB" id="66726at2759"/>
<accession>A0A4S4L9R5</accession>
<feature type="region of interest" description="Disordered" evidence="1">
    <location>
        <begin position="1340"/>
        <end position="1428"/>
    </location>
</feature>
<evidence type="ECO:0000256" key="1">
    <source>
        <dbReference type="SAM" id="MobiDB-lite"/>
    </source>
</evidence>
<dbReference type="PANTHER" id="PTHR22696:SF1">
    <property type="entry name" value="E3 UBIQUITIN-PROTEIN LIGASE RNF26"/>
    <property type="match status" value="1"/>
</dbReference>
<feature type="compositionally biased region" description="Polar residues" evidence="1">
    <location>
        <begin position="932"/>
        <end position="942"/>
    </location>
</feature>
<feature type="compositionally biased region" description="Low complexity" evidence="1">
    <location>
        <begin position="845"/>
        <end position="876"/>
    </location>
</feature>
<feature type="transmembrane region" description="Helical" evidence="2">
    <location>
        <begin position="224"/>
        <end position="243"/>
    </location>
</feature>
<proteinExistence type="predicted"/>
<evidence type="ECO:0000313" key="4">
    <source>
        <dbReference type="Proteomes" id="UP000308199"/>
    </source>
</evidence>
<evidence type="ECO:0008006" key="5">
    <source>
        <dbReference type="Google" id="ProtNLM"/>
    </source>
</evidence>
<sequence length="1546" mass="170664">MDIKDYNLTIKLGSLLSLPSKFIHRLRRIDDMLNHDLDAHPTAALAMTTAAQGSRTHVARPPPAPDSISYELVAMPGAFAFLTSGSILGTSVESYSAYCCPFSSLYGLQDYSKPSLYLSRDILHDISHQLVVNLSNIFPSSQMEWFQAVGQWAGQKEMSEICWSTFGAICLTLVVGALTRGLEGANSNNASPFNLFGYSMLLHIYSVPITHANRGPPSRPDKNVLLALIFPLLQLSMIHALGVKRRWSQYRLVPTSICSLATLIHFNVALLTKPATYPLLNYLPCLLETTLLFITLLTISLNVLTQLLLEGHVNQPLFGHARTLAPKWDEDFAIVLLRIGTASLEATSVAGLGNEVGPIAVGDSRELSLQAGGKGKADGGVVELTSAGVLSVIPSKTKGNSRRSEGGFANEIKSVKVKMDEDGWLIDHGWIRELMRFGLSLLGVLRGFYRVVLWAVWYKWRGVALSRRFASEEVLTNPPAQLRQIIRVGPSGLDEHGDPVYGRFLRGENISDDEDEYIPPHEPVSDGSLDFTIRTSDEEDELEAEAEDSDSGSGLETADLYADILTASASSSSVSSGPVLLAHMTAASPWPLTRRRYNQLVSRPLKQVSPHAEADSKGDEWTEFIRNRRVQVAASDSENKSLEGRMNCVICTAEPREVICWPCRERNNVSLLALSEQARRPPSMLSKAQKTRLPRKMLPKRGVAANAAVVFAEQLASSSPVPENEPAGSGVVGMGALSDLSELSSLADEDEVQDKGKGKASTPSEGGDDDSDSDSNGDHNGPFTPRKNALKVSVIRPQHSLSKIGIGIARPVQATGIRTYGGRKRGPRLDLKLPRTPKTSTSPHLLITGSSPLTPLSPTPLKKRASASARHFSSSPSKRKIRGDEDVSNDHPPALKGPPPKRRMTINGFISELQKNQGVVTDTKGKHRQEDQSSASVSFLSEQRSRRDSVLERPGVWSLNSLGTLAWVRVNRENTPTDDLRKEAFWWPAKIEQVDEQAESVQTRLYFPPAPDSPDFLQLEIKNPSPGSILSQVNTQRHERFNFNTFYSLPSNDLRSVEYDRIGLRWQKAYKLMLSDDIDMNDGLPSSIAGLLSQVPKGSDIEGKQEYSAKARKGDTLEDALGSDLLGKEKWSPPPPDVHIQIPGELVLAKEKRSKRYFWPAKVIGYVPPDNFKARAKYLVKFLDNTEFEISRDMFYIYEQEEFGTCQLGKFDSVESLHDKDGEDDLNQEFLSKASGPFLVHEPTLPAPPPEEFCELPMLEQSAYIFPILTDILKNTYKPAEQRNLHFFKGGRQRVMLSESVHPKGTLTPQEYDTLGYIVRRWGLGCGSLQIEDLLCSSSNSKPVENVPVSTLDVPKRDQGTVSHQDDPNGSSPIAIYSHIHSEDCSPSSLPPSSLPPSSSLPSTIDDLSRDIPKSDIDDNPETVDGNISTKPVRVSIATDDRSTPSMPAPFFNDLSEHEKINYCTEVLLGEAVIQLLLWRSGKRHDVHPLTDSEEERLHESGLVMANDFDFVHSILALREKREKSIRAKQPLKPQNSAKGTRSRPR</sequence>
<feature type="region of interest" description="Disordered" evidence="1">
    <location>
        <begin position="817"/>
        <end position="902"/>
    </location>
</feature>
<feature type="region of interest" description="Disordered" evidence="1">
    <location>
        <begin position="920"/>
        <end position="943"/>
    </location>
</feature>
<feature type="region of interest" description="Disordered" evidence="1">
    <location>
        <begin position="747"/>
        <end position="791"/>
    </location>
</feature>
<feature type="compositionally biased region" description="Acidic residues" evidence="1">
    <location>
        <begin position="766"/>
        <end position="775"/>
    </location>
</feature>
<feature type="transmembrane region" description="Helical" evidence="2">
    <location>
        <begin position="163"/>
        <end position="181"/>
    </location>
</feature>
<feature type="region of interest" description="Disordered" evidence="1">
    <location>
        <begin position="1523"/>
        <end position="1546"/>
    </location>
</feature>
<organism evidence="3 4">
    <name type="scientific">Phellinidium pouzarii</name>
    <dbReference type="NCBI Taxonomy" id="167371"/>
    <lineage>
        <taxon>Eukaryota</taxon>
        <taxon>Fungi</taxon>
        <taxon>Dikarya</taxon>
        <taxon>Basidiomycota</taxon>
        <taxon>Agaricomycotina</taxon>
        <taxon>Agaricomycetes</taxon>
        <taxon>Hymenochaetales</taxon>
        <taxon>Hymenochaetaceae</taxon>
        <taxon>Phellinidium</taxon>
    </lineage>
</organism>
<gene>
    <name evidence="3" type="ORF">EW145_g2783</name>
</gene>
<comment type="caution">
    <text evidence="3">The sequence shown here is derived from an EMBL/GenBank/DDBJ whole genome shotgun (WGS) entry which is preliminary data.</text>
</comment>
<evidence type="ECO:0000313" key="3">
    <source>
        <dbReference type="EMBL" id="THH08324.1"/>
    </source>
</evidence>
<protein>
    <recommendedName>
        <fullName evidence="5">PWWP domain-containing protein</fullName>
    </recommendedName>
</protein>
<name>A0A4S4L9R5_9AGAM</name>
<keyword evidence="2" id="KW-0472">Membrane</keyword>